<dbReference type="Gene3D" id="3.40.30.10">
    <property type="entry name" value="Glutaredoxin"/>
    <property type="match status" value="1"/>
</dbReference>
<dbReference type="PIRSF" id="PIRSF006386">
    <property type="entry name" value="HCCAis_GSTk"/>
    <property type="match status" value="1"/>
</dbReference>
<dbReference type="GO" id="GO:0006749">
    <property type="term" value="P:glutathione metabolic process"/>
    <property type="evidence" value="ECO:0007669"/>
    <property type="project" value="TreeGrafter"/>
</dbReference>
<dbReference type="EMBL" id="RCZK01000028">
    <property type="protein sequence ID" value="TPG04912.1"/>
    <property type="molecule type" value="Genomic_DNA"/>
</dbReference>
<reference evidence="4 5" key="1">
    <citation type="journal article" date="2019" name="Environ. Microbiol.">
        <title>Species interactions and distinct microbial communities in high Arctic permafrost affected cryosols are associated with the CH4 and CO2 gas fluxes.</title>
        <authorList>
            <person name="Altshuler I."/>
            <person name="Hamel J."/>
            <person name="Turney S."/>
            <person name="Magnuson E."/>
            <person name="Levesque R."/>
            <person name="Greer C."/>
            <person name="Whyte L.G."/>
        </authorList>
    </citation>
    <scope>NUCLEOTIDE SEQUENCE [LARGE SCALE GENOMIC DNA]</scope>
    <source>
        <strain evidence="4 5">S5.1</strain>
    </source>
</reference>
<comment type="similarity">
    <text evidence="1">Belongs to the GST superfamily. NadH family.</text>
</comment>
<dbReference type="PANTHER" id="PTHR42943">
    <property type="entry name" value="GLUTATHIONE S-TRANSFERASE KAPPA"/>
    <property type="match status" value="1"/>
</dbReference>
<comment type="caution">
    <text evidence="4">The sequence shown here is derived from an EMBL/GenBank/DDBJ whole genome shotgun (WGS) entry which is preliminary data.</text>
</comment>
<organism evidence="4 5">
    <name type="scientific">Sphingomonas oligophenolica</name>
    <dbReference type="NCBI Taxonomy" id="301154"/>
    <lineage>
        <taxon>Bacteria</taxon>
        <taxon>Pseudomonadati</taxon>
        <taxon>Pseudomonadota</taxon>
        <taxon>Alphaproteobacteria</taxon>
        <taxon>Sphingomonadales</taxon>
        <taxon>Sphingomonadaceae</taxon>
        <taxon>Sphingomonas</taxon>
    </lineage>
</organism>
<protein>
    <recommendedName>
        <fullName evidence="1">2-hydroxychromene-2-carboxylate isomerase</fullName>
        <ecNumber evidence="1">5.99.1.4</ecNumber>
    </recommendedName>
</protein>
<dbReference type="SUPFAM" id="SSF52833">
    <property type="entry name" value="Thioredoxin-like"/>
    <property type="match status" value="1"/>
</dbReference>
<dbReference type="GO" id="GO:0004602">
    <property type="term" value="F:glutathione peroxidase activity"/>
    <property type="evidence" value="ECO:0007669"/>
    <property type="project" value="TreeGrafter"/>
</dbReference>
<dbReference type="EC" id="5.99.1.4" evidence="1"/>
<feature type="active site" description="Nucleophile" evidence="2">
    <location>
        <position position="12"/>
    </location>
</feature>
<dbReference type="InterPro" id="IPR051924">
    <property type="entry name" value="GST_Kappa/NadH"/>
</dbReference>
<evidence type="ECO:0000259" key="3">
    <source>
        <dbReference type="Pfam" id="PF01323"/>
    </source>
</evidence>
<dbReference type="InterPro" id="IPR001853">
    <property type="entry name" value="DSBA-like_thioredoxin_dom"/>
</dbReference>
<evidence type="ECO:0000256" key="2">
    <source>
        <dbReference type="PIRSR" id="PIRSR006386-1"/>
    </source>
</evidence>
<sequence length="194" mass="21037">MPTLRFYFDYLSPYAYLAHTQLVRLNPAIDYRPFDIRALMPAVGNVPTSVICKPKNRYIQADLRRWVGHYGVPFARNPGILELDHRRLLRATLLVAERGDAGVAVSALFAAMWGVPRPLGTAAEVAEVLVAAGVTGASIAADIDSSDLNEAVTRATDEAVASGVFGAPAIFVGDEMFFGNDRLDFVRAALERSA</sequence>
<dbReference type="GO" id="GO:1901170">
    <property type="term" value="P:naphthalene catabolic process"/>
    <property type="evidence" value="ECO:0007669"/>
    <property type="project" value="InterPro"/>
</dbReference>
<accession>A0A502BWR2</accession>
<dbReference type="InterPro" id="IPR014440">
    <property type="entry name" value="HCCAis_GSTk"/>
</dbReference>
<evidence type="ECO:0000256" key="1">
    <source>
        <dbReference type="PIRNR" id="PIRNR006386"/>
    </source>
</evidence>
<dbReference type="PANTHER" id="PTHR42943:SF2">
    <property type="entry name" value="GLUTATHIONE S-TRANSFERASE KAPPA 1"/>
    <property type="match status" value="1"/>
</dbReference>
<name>A0A502BWR2_9SPHN</name>
<dbReference type="GO" id="GO:0018845">
    <property type="term" value="F:2-hydroxychromene-2-carboxylate isomerase activity"/>
    <property type="evidence" value="ECO:0007669"/>
    <property type="project" value="UniProtKB-UniRule"/>
</dbReference>
<keyword evidence="1 4" id="KW-0413">Isomerase</keyword>
<dbReference type="InterPro" id="IPR036249">
    <property type="entry name" value="Thioredoxin-like_sf"/>
</dbReference>
<dbReference type="GO" id="GO:0004364">
    <property type="term" value="F:glutathione transferase activity"/>
    <property type="evidence" value="ECO:0007669"/>
    <property type="project" value="TreeGrafter"/>
</dbReference>
<keyword evidence="5" id="KW-1185">Reference proteome</keyword>
<dbReference type="Proteomes" id="UP000318413">
    <property type="component" value="Unassembled WGS sequence"/>
</dbReference>
<dbReference type="CDD" id="cd03022">
    <property type="entry name" value="DsbA_HCCA_Iso"/>
    <property type="match status" value="1"/>
</dbReference>
<gene>
    <name evidence="4" type="ORF">EAH84_15260</name>
</gene>
<dbReference type="Pfam" id="PF01323">
    <property type="entry name" value="DSBA"/>
    <property type="match status" value="1"/>
</dbReference>
<dbReference type="OrthoDB" id="5244108at2"/>
<evidence type="ECO:0000313" key="5">
    <source>
        <dbReference type="Proteomes" id="UP000318413"/>
    </source>
</evidence>
<evidence type="ECO:0000313" key="4">
    <source>
        <dbReference type="EMBL" id="TPG04912.1"/>
    </source>
</evidence>
<proteinExistence type="inferred from homology"/>
<feature type="domain" description="DSBA-like thioredoxin" evidence="3">
    <location>
        <begin position="3"/>
        <end position="190"/>
    </location>
</feature>
<dbReference type="AlphaFoldDB" id="A0A502BWR2"/>
<dbReference type="InterPro" id="IPR044087">
    <property type="entry name" value="NahD-like"/>
</dbReference>
<comment type="catalytic activity">
    <reaction evidence="1">
        <text>2-hydroxychromene-2-carboxylate = (3E)-4-(2-hydroxyphenyl)-2-oxobut-3-enoate</text>
        <dbReference type="Rhea" id="RHEA:27401"/>
        <dbReference type="ChEBI" id="CHEBI:59350"/>
        <dbReference type="ChEBI" id="CHEBI:59353"/>
        <dbReference type="EC" id="5.99.1.4"/>
    </reaction>
</comment>